<name>A0A2Z7ADV7_9LAMI</name>
<evidence type="ECO:0000313" key="3">
    <source>
        <dbReference type="Proteomes" id="UP000250235"/>
    </source>
</evidence>
<dbReference type="Gene3D" id="1.10.340.30">
    <property type="entry name" value="Hypothetical protein, domain 2"/>
    <property type="match status" value="2"/>
</dbReference>
<protein>
    <recommendedName>
        <fullName evidence="4">DNA glycosylase superfamily protein</fullName>
    </recommendedName>
</protein>
<dbReference type="AlphaFoldDB" id="A0A2Z7ADV7"/>
<dbReference type="PANTHER" id="PTHR31116">
    <property type="entry name" value="OS04G0501200 PROTEIN"/>
    <property type="match status" value="1"/>
</dbReference>
<organism evidence="2 3">
    <name type="scientific">Dorcoceras hygrometricum</name>
    <dbReference type="NCBI Taxonomy" id="472368"/>
    <lineage>
        <taxon>Eukaryota</taxon>
        <taxon>Viridiplantae</taxon>
        <taxon>Streptophyta</taxon>
        <taxon>Embryophyta</taxon>
        <taxon>Tracheophyta</taxon>
        <taxon>Spermatophyta</taxon>
        <taxon>Magnoliopsida</taxon>
        <taxon>eudicotyledons</taxon>
        <taxon>Gunneridae</taxon>
        <taxon>Pentapetalae</taxon>
        <taxon>asterids</taxon>
        <taxon>lamiids</taxon>
        <taxon>Lamiales</taxon>
        <taxon>Gesneriaceae</taxon>
        <taxon>Didymocarpoideae</taxon>
        <taxon>Trichosporeae</taxon>
        <taxon>Loxocarpinae</taxon>
        <taxon>Dorcoceras</taxon>
    </lineage>
</organism>
<gene>
    <name evidence="2" type="ORF">F511_18456</name>
</gene>
<dbReference type="Proteomes" id="UP000250235">
    <property type="component" value="Unassembled WGS sequence"/>
</dbReference>
<evidence type="ECO:0000313" key="2">
    <source>
        <dbReference type="EMBL" id="KZV17115.1"/>
    </source>
</evidence>
<dbReference type="GO" id="GO:0008725">
    <property type="term" value="F:DNA-3-methyladenine glycosylase activity"/>
    <property type="evidence" value="ECO:0007669"/>
    <property type="project" value="InterPro"/>
</dbReference>
<reference evidence="2 3" key="1">
    <citation type="journal article" date="2015" name="Proc. Natl. Acad. Sci. U.S.A.">
        <title>The resurrection genome of Boea hygrometrica: A blueprint for survival of dehydration.</title>
        <authorList>
            <person name="Xiao L."/>
            <person name="Yang G."/>
            <person name="Zhang L."/>
            <person name="Yang X."/>
            <person name="Zhao S."/>
            <person name="Ji Z."/>
            <person name="Zhou Q."/>
            <person name="Hu M."/>
            <person name="Wang Y."/>
            <person name="Chen M."/>
            <person name="Xu Y."/>
            <person name="Jin H."/>
            <person name="Xiao X."/>
            <person name="Hu G."/>
            <person name="Bao F."/>
            <person name="Hu Y."/>
            <person name="Wan P."/>
            <person name="Li L."/>
            <person name="Deng X."/>
            <person name="Kuang T."/>
            <person name="Xiang C."/>
            <person name="Zhu J.K."/>
            <person name="Oliver M.J."/>
            <person name="He Y."/>
        </authorList>
    </citation>
    <scope>NUCLEOTIDE SEQUENCE [LARGE SCALE GENOMIC DNA]</scope>
    <source>
        <strain evidence="3">cv. XS01</strain>
    </source>
</reference>
<sequence>MSKLFIKKQDVEKIKSIWKEKEKPNTKLLSKRSKKIYPFGLHRTLSPLSLSSLSLSLSHNSTDSSSLTDSSASLEQKISFAIRLIAPAARREAPLTKINVQHLHADHDPTDQEGTRRCNWITETSDEVYVQFHDKCWGVPVYDDKHSRNVPLRSPKAETMSKDLMRHGFRLVGPVIVYSFMQAAGMTIDHLVCCFRYKECVDVAERPWKHA</sequence>
<dbReference type="OrthoDB" id="3941538at2759"/>
<accession>A0A2Z7ADV7</accession>
<keyword evidence="1" id="KW-0479">Metal-binding</keyword>
<dbReference type="Pfam" id="PF03352">
    <property type="entry name" value="Adenine_glyco"/>
    <property type="match status" value="1"/>
</dbReference>
<dbReference type="EMBL" id="KV018459">
    <property type="protein sequence ID" value="KZV17115.1"/>
    <property type="molecule type" value="Genomic_DNA"/>
</dbReference>
<keyword evidence="1" id="KW-0862">Zinc</keyword>
<keyword evidence="3" id="KW-1185">Reference proteome</keyword>
<dbReference type="GO" id="GO:0046872">
    <property type="term" value="F:metal ion binding"/>
    <property type="evidence" value="ECO:0007669"/>
    <property type="project" value="UniProtKB-KW"/>
</dbReference>
<feature type="binding site" evidence="1">
    <location>
        <position position="190"/>
    </location>
    <ligand>
        <name>Zn(2+)</name>
        <dbReference type="ChEBI" id="CHEBI:29105"/>
    </ligand>
</feature>
<dbReference type="GO" id="GO:0006284">
    <property type="term" value="P:base-excision repair"/>
    <property type="evidence" value="ECO:0007669"/>
    <property type="project" value="InterPro"/>
</dbReference>
<dbReference type="PANTHER" id="PTHR31116:SF29">
    <property type="entry name" value="DNA GLYCOSYLASE SUPERFAMILY PROTEIN"/>
    <property type="match status" value="1"/>
</dbReference>
<dbReference type="SUPFAM" id="SSF48150">
    <property type="entry name" value="DNA-glycosylase"/>
    <property type="match status" value="2"/>
</dbReference>
<evidence type="ECO:0000256" key="1">
    <source>
        <dbReference type="PIRSR" id="PIRSR605019-1"/>
    </source>
</evidence>
<proteinExistence type="predicted"/>
<evidence type="ECO:0008006" key="4">
    <source>
        <dbReference type="Google" id="ProtNLM"/>
    </source>
</evidence>
<feature type="binding site" evidence="1">
    <location>
        <position position="194"/>
    </location>
    <ligand>
        <name>Zn(2+)</name>
        <dbReference type="ChEBI" id="CHEBI:29105"/>
    </ligand>
</feature>
<dbReference type="InterPro" id="IPR005019">
    <property type="entry name" value="Adenine_glyco"/>
</dbReference>
<dbReference type="InterPro" id="IPR011257">
    <property type="entry name" value="DNA_glycosylase"/>
</dbReference>